<dbReference type="AlphaFoldDB" id="A0AAV4MKG6"/>
<keyword evidence="3" id="KW-1185">Reference proteome</keyword>
<keyword evidence="1" id="KW-0472">Membrane</keyword>
<reference evidence="2 3" key="1">
    <citation type="submission" date="2021-06" db="EMBL/GenBank/DDBJ databases">
        <title>Caerostris darwini draft genome.</title>
        <authorList>
            <person name="Kono N."/>
            <person name="Arakawa K."/>
        </authorList>
    </citation>
    <scope>NUCLEOTIDE SEQUENCE [LARGE SCALE GENOMIC DNA]</scope>
</reference>
<keyword evidence="1" id="KW-0812">Transmembrane</keyword>
<organism evidence="2 3">
    <name type="scientific">Caerostris darwini</name>
    <dbReference type="NCBI Taxonomy" id="1538125"/>
    <lineage>
        <taxon>Eukaryota</taxon>
        <taxon>Metazoa</taxon>
        <taxon>Ecdysozoa</taxon>
        <taxon>Arthropoda</taxon>
        <taxon>Chelicerata</taxon>
        <taxon>Arachnida</taxon>
        <taxon>Araneae</taxon>
        <taxon>Araneomorphae</taxon>
        <taxon>Entelegynae</taxon>
        <taxon>Araneoidea</taxon>
        <taxon>Araneidae</taxon>
        <taxon>Caerostris</taxon>
    </lineage>
</organism>
<dbReference type="Proteomes" id="UP001054837">
    <property type="component" value="Unassembled WGS sequence"/>
</dbReference>
<proteinExistence type="predicted"/>
<comment type="caution">
    <text evidence="2">The sequence shown here is derived from an EMBL/GenBank/DDBJ whole genome shotgun (WGS) entry which is preliminary data.</text>
</comment>
<gene>
    <name evidence="2" type="ORF">CDAR_72491</name>
</gene>
<evidence type="ECO:0000313" key="2">
    <source>
        <dbReference type="EMBL" id="GIX72868.1"/>
    </source>
</evidence>
<feature type="transmembrane region" description="Helical" evidence="1">
    <location>
        <begin position="21"/>
        <end position="41"/>
    </location>
</feature>
<evidence type="ECO:0000313" key="3">
    <source>
        <dbReference type="Proteomes" id="UP001054837"/>
    </source>
</evidence>
<dbReference type="EMBL" id="BPLQ01000562">
    <property type="protein sequence ID" value="GIX72868.1"/>
    <property type="molecule type" value="Genomic_DNA"/>
</dbReference>
<name>A0AAV4MKG6_9ARAC</name>
<evidence type="ECO:0000256" key="1">
    <source>
        <dbReference type="SAM" id="Phobius"/>
    </source>
</evidence>
<protein>
    <submittedName>
        <fullName evidence="2">Uncharacterized protein</fullName>
    </submittedName>
</protein>
<sequence>MRLRFQRHKLISQRLFPRKHIPLFLTRLSTYIISLLIDIALKSSLQLFVKGEGRRKKRKKTFSNDDAAAQAKRNRLFHWVSNSTKSAIWSHILGRCNSREEEDVRNGGLLLLILSRGRGDALLMTAVSC</sequence>
<accession>A0AAV4MKG6</accession>
<keyword evidence="1" id="KW-1133">Transmembrane helix</keyword>